<evidence type="ECO:0000259" key="4">
    <source>
        <dbReference type="PROSITE" id="PS51165"/>
    </source>
</evidence>
<dbReference type="Pfam" id="PF02926">
    <property type="entry name" value="THUMP"/>
    <property type="match status" value="1"/>
</dbReference>
<keyword evidence="2" id="KW-0808">Transferase</keyword>
<dbReference type="InterPro" id="IPR029063">
    <property type="entry name" value="SAM-dependent_MTases_sf"/>
</dbReference>
<keyword evidence="7" id="KW-1185">Reference proteome</keyword>
<dbReference type="GO" id="GO:0008990">
    <property type="term" value="F:rRNA (guanine-N2-)-methyltransferase activity"/>
    <property type="evidence" value="ECO:0007669"/>
    <property type="project" value="TreeGrafter"/>
</dbReference>
<reference evidence="5" key="1">
    <citation type="journal article" date="2017" name="Genome Announc.">
        <title>High-Quality Whole-Genome Sequences of the Oligo-Mouse-Microbiota Bacterial Community.</title>
        <authorList>
            <person name="Garzetti D."/>
            <person name="Brugiroux S."/>
            <person name="Bunk B."/>
            <person name="Pukall R."/>
            <person name="McCoy K.D."/>
            <person name="Macpherson A.J."/>
            <person name="Stecher B."/>
        </authorList>
    </citation>
    <scope>NUCLEOTIDE SEQUENCE</scope>
    <source>
        <strain evidence="5">KB18</strain>
    </source>
</reference>
<dbReference type="EMBL" id="CP065321">
    <property type="protein sequence ID" value="QQR30478.1"/>
    <property type="molecule type" value="Genomic_DNA"/>
</dbReference>
<dbReference type="InterPro" id="IPR053943">
    <property type="entry name" value="RlmKL-like_Mtase_CS"/>
</dbReference>
<dbReference type="GO" id="GO:0070043">
    <property type="term" value="F:rRNA (guanine-N7-)-methyltransferase activity"/>
    <property type="evidence" value="ECO:0007669"/>
    <property type="project" value="TreeGrafter"/>
</dbReference>
<dbReference type="InterPro" id="IPR000241">
    <property type="entry name" value="RlmKL-like_Mtase"/>
</dbReference>
<feature type="domain" description="THUMP" evidence="4">
    <location>
        <begin position="42"/>
        <end position="152"/>
    </location>
</feature>
<organism evidence="6 8">
    <name type="scientific">Acutalibacter muris</name>
    <dbReference type="NCBI Taxonomy" id="1796620"/>
    <lineage>
        <taxon>Bacteria</taxon>
        <taxon>Bacillati</taxon>
        <taxon>Bacillota</taxon>
        <taxon>Clostridia</taxon>
        <taxon>Eubacteriales</taxon>
        <taxon>Acutalibacteraceae</taxon>
        <taxon>Acutalibacter</taxon>
    </lineage>
</organism>
<dbReference type="Proteomes" id="UP000596035">
    <property type="component" value="Chromosome"/>
</dbReference>
<dbReference type="CDD" id="cd02440">
    <property type="entry name" value="AdoMet_MTases"/>
    <property type="match status" value="1"/>
</dbReference>
<dbReference type="InterPro" id="IPR002052">
    <property type="entry name" value="DNA_methylase_N6_adenine_CS"/>
</dbReference>
<dbReference type="PROSITE" id="PS01261">
    <property type="entry name" value="UPF0020"/>
    <property type="match status" value="1"/>
</dbReference>
<protein>
    <submittedName>
        <fullName evidence="5 6">RNA methyltransferase</fullName>
    </submittedName>
</protein>
<dbReference type="PANTHER" id="PTHR47313:SF1">
    <property type="entry name" value="RIBOSOMAL RNA LARGE SUBUNIT METHYLTRANSFERASE K_L"/>
    <property type="match status" value="1"/>
</dbReference>
<dbReference type="PANTHER" id="PTHR47313">
    <property type="entry name" value="RIBOSOMAL RNA LARGE SUBUNIT METHYLTRANSFERASE K/L"/>
    <property type="match status" value="1"/>
</dbReference>
<dbReference type="PROSITE" id="PS51165">
    <property type="entry name" value="THUMP"/>
    <property type="match status" value="1"/>
</dbReference>
<dbReference type="SMART" id="SM00981">
    <property type="entry name" value="THUMP"/>
    <property type="match status" value="1"/>
</dbReference>
<keyword evidence="1 6" id="KW-0489">Methyltransferase</keyword>
<keyword evidence="3" id="KW-0694">RNA-binding</keyword>
<accession>A0A1Z2XS08</accession>
<dbReference type="Pfam" id="PF01170">
    <property type="entry name" value="UPF0020"/>
    <property type="match status" value="1"/>
</dbReference>
<dbReference type="PROSITE" id="PS00092">
    <property type="entry name" value="N6_MTASE"/>
    <property type="match status" value="1"/>
</dbReference>
<sequence length="369" mass="41620">MTYSATCLLGVEGLLAQELRDMGCEEVRAENGRVIFSGGWDILARVNLCSRFAERVGLLMGDFHAESFEELFQGVKALPWEEYLGREDGFPVSGSSLNSRLHSVPDCQAIIKKAVVESLKRSYRQDWFTEDGPTHRIRFRIMKDQVSVTIDTSGAGLHKRGYRPVSNAAPIKETLAAALLRLSRLRADGTFYDPFCGSGTLLIEAATMAQNIAPGIGRRFQAEVWEQTPGGVWDHERDRARDMERRDTSFTATGYDIDPAAVELARENARRAGVKVRADVRDIKDFAEATAYGCVVCNPPYGQRLSDQRAARDIYRQLGRVFVPEKGWSYGIITPEEDFEALFGRKADKRRKLYNGMIRCQFYQYFKAI</sequence>
<name>A0A1Z2XS08_9FIRM</name>
<dbReference type="AlphaFoldDB" id="A0A1Z2XS08"/>
<evidence type="ECO:0000256" key="1">
    <source>
        <dbReference type="ARBA" id="ARBA00022603"/>
    </source>
</evidence>
<evidence type="ECO:0000313" key="5">
    <source>
        <dbReference type="EMBL" id="ASB41205.1"/>
    </source>
</evidence>
<dbReference type="Gene3D" id="3.40.50.150">
    <property type="entry name" value="Vaccinia Virus protein VP39"/>
    <property type="match status" value="1"/>
</dbReference>
<dbReference type="SUPFAM" id="SSF53335">
    <property type="entry name" value="S-adenosyl-L-methionine-dependent methyltransferases"/>
    <property type="match status" value="1"/>
</dbReference>
<reference evidence="7" key="2">
    <citation type="submission" date="2017-05" db="EMBL/GenBank/DDBJ databases">
        <title>Improved OligoMM genomes.</title>
        <authorList>
            <person name="Garzetti D."/>
        </authorList>
    </citation>
    <scope>NUCLEOTIDE SEQUENCE [LARGE SCALE GENOMIC DNA]</scope>
    <source>
        <strain evidence="7">KB18</strain>
    </source>
</reference>
<evidence type="ECO:0000313" key="8">
    <source>
        <dbReference type="Proteomes" id="UP000596035"/>
    </source>
</evidence>
<reference evidence="6 8" key="3">
    <citation type="submission" date="2020-11" db="EMBL/GenBank/DDBJ databases">
        <title>Closed and high quality bacterial genomes of the OMM12 community.</title>
        <authorList>
            <person name="Marbouty M."/>
            <person name="Lamy-Besnier Q."/>
            <person name="Debarbieux L."/>
            <person name="Koszul R."/>
        </authorList>
    </citation>
    <scope>NUCLEOTIDE SEQUENCE [LARGE SCALE GENOMIC DNA]</scope>
    <source>
        <strain evidence="6 8">KB18</strain>
    </source>
</reference>
<dbReference type="Pfam" id="PF22020">
    <property type="entry name" value="RlmL_1st"/>
    <property type="match status" value="1"/>
</dbReference>
<dbReference type="InterPro" id="IPR054170">
    <property type="entry name" value="RlmL_1st"/>
</dbReference>
<dbReference type="Gene3D" id="3.30.2130.30">
    <property type="match status" value="1"/>
</dbReference>
<dbReference type="CDD" id="cd11715">
    <property type="entry name" value="THUMP_AdoMetMT"/>
    <property type="match status" value="1"/>
</dbReference>
<dbReference type="EMBL" id="CP021422">
    <property type="protein sequence ID" value="ASB41205.1"/>
    <property type="molecule type" value="Genomic_DNA"/>
</dbReference>
<evidence type="ECO:0000256" key="3">
    <source>
        <dbReference type="PROSITE-ProRule" id="PRU00529"/>
    </source>
</evidence>
<dbReference type="GO" id="GO:0003723">
    <property type="term" value="F:RNA binding"/>
    <property type="evidence" value="ECO:0007669"/>
    <property type="project" value="UniProtKB-UniRule"/>
</dbReference>
<dbReference type="RefSeq" id="WP_066540753.1">
    <property type="nucleotide sequence ID" value="NZ_CAJTCQ010000009.1"/>
</dbReference>
<proteinExistence type="predicted"/>
<dbReference type="Proteomes" id="UP000196710">
    <property type="component" value="Chromosome"/>
</dbReference>
<evidence type="ECO:0000313" key="7">
    <source>
        <dbReference type="Proteomes" id="UP000196710"/>
    </source>
</evidence>
<evidence type="ECO:0000313" key="6">
    <source>
        <dbReference type="EMBL" id="QQR30478.1"/>
    </source>
</evidence>
<dbReference type="KEGG" id="amur:ADH66_11385"/>
<dbReference type="InterPro" id="IPR004114">
    <property type="entry name" value="THUMP_dom"/>
</dbReference>
<evidence type="ECO:0000256" key="2">
    <source>
        <dbReference type="ARBA" id="ARBA00022679"/>
    </source>
</evidence>
<gene>
    <name evidence="5" type="ORF">ADH66_11385</name>
    <name evidence="6" type="ORF">I5Q82_01705</name>
</gene>